<feature type="domain" description="Lantibiotic dehydratase N-terminal" evidence="1">
    <location>
        <begin position="34"/>
        <end position="640"/>
    </location>
</feature>
<dbReference type="InterPro" id="IPR006827">
    <property type="entry name" value="Lant_deHydtase_N"/>
</dbReference>
<dbReference type="Pfam" id="PF04738">
    <property type="entry name" value="Lant_dehydr_N"/>
    <property type="match status" value="1"/>
</dbReference>
<evidence type="ECO:0000259" key="1">
    <source>
        <dbReference type="Pfam" id="PF04738"/>
    </source>
</evidence>
<comment type="caution">
    <text evidence="3">The sequence shown here is derived from an EMBL/GenBank/DDBJ whole genome shotgun (WGS) entry which is preliminary data.</text>
</comment>
<dbReference type="Pfam" id="PF14028">
    <property type="entry name" value="Lant_dehydr_C"/>
    <property type="match status" value="1"/>
</dbReference>
<dbReference type="RefSeq" id="WP_379483764.1">
    <property type="nucleotide sequence ID" value="NZ_JBHMCF010000021.1"/>
</dbReference>
<proteinExistence type="predicted"/>
<evidence type="ECO:0000313" key="3">
    <source>
        <dbReference type="EMBL" id="MFB9472211.1"/>
    </source>
</evidence>
<dbReference type="NCBIfam" id="TIGR03891">
    <property type="entry name" value="thiopep_ocin"/>
    <property type="match status" value="1"/>
</dbReference>
<dbReference type="Proteomes" id="UP001589568">
    <property type="component" value="Unassembled WGS sequence"/>
</dbReference>
<gene>
    <name evidence="3" type="ORF">ACFFR3_22090</name>
</gene>
<dbReference type="InterPro" id="IPR023809">
    <property type="entry name" value="Thiopep_bacteriocin_synth_dom"/>
</dbReference>
<accession>A0ABV5NPG5</accession>
<evidence type="ECO:0000313" key="4">
    <source>
        <dbReference type="Proteomes" id="UP001589568"/>
    </source>
</evidence>
<feature type="domain" description="Thiopeptide-type bacteriocin biosynthesis" evidence="2">
    <location>
        <begin position="710"/>
        <end position="928"/>
    </location>
</feature>
<protein>
    <submittedName>
        <fullName evidence="3">Lantibiotic dehydratase</fullName>
    </submittedName>
</protein>
<keyword evidence="4" id="KW-1185">Reference proteome</keyword>
<dbReference type="EMBL" id="JBHMCF010000021">
    <property type="protein sequence ID" value="MFB9472211.1"/>
    <property type="molecule type" value="Genomic_DNA"/>
</dbReference>
<name>A0ABV5NPG5_9ACTN</name>
<sequence length="946" mass="102790">MAQVFIPFSAAPALARIPLLPLADTAGPDEPVEPLVREGMFLASRQAFALAAAAPPRGRGRETVRSYTIRARTRPTPHGVFAGVAAAFFSDSGYDVTMGGRHQARSAPDPGWLAAIADHFVTNPDVLSRLTLFANNLVVYRGERLEREKPAEPGTTGVQRVTVRATAATNLIMEVCARGATGRDVLDALTRTWPGTLEDTTRGMVLQVVRHGFLLTDLTPDSNNDDALGHLLTKLPPGSALRDELTSIRQHLTDADTQPPGSPQRLTMLTAARETADRLNHQKRPIRVDVAADAHLTLPAHLAREAADAAGVLWRIGSGPDPLAGFHDRFLHRYGRHRFVPLLDALDPVIGISAEITDTPPEMPPASTRILASLITRRTEVELDPATVEALAAANRTESALPPRTAEIYVRVFANSPQDAAAGRLRLAVTPAGGTQEAGSTFGRFASLLPELKMNDKDEHAVVAELVVQARTPSGATLAPPTGFAAHRIPLGVPTRPGDLQPEDLLLVSDGQRLLLWSSTLDRHVIPVLFSRLSSRLLPPLAQFLRQLGLHTCRPWRTWSWGPLAALPYLPRVRYKSTILAPARWTLPPAVTTASAADWDAALDAWRTSTNPSPPDIVVITEHDRALPVDLRRTDDRALLRRYINRGGTAVTEESGGPTAVQGIVTGPAGPHALELVVPLTRAHTPPPLPRLLATSRRPDQGLHLPGGQWLSLVIRTPATCQDEVLTRLAAIYHDDGRWFWLRYADHTGPHLRVRFHGDLKHLNGHVLPTMNDFVNNLIHHRLASGMSVEPYDQEIERYGGSLEAMQAAEDIFAADSQLVLTTLTTKANSDQRIVAAAVSAAAITRALTDGAPEALAGHHVDRHLRRKIAELRPSTRAAAKLPPADPTWTAREKALTAYRDVLPPERRVSCASSLIHMHHNRILGTTTPEPLIRALAVDLLFSNSP</sequence>
<evidence type="ECO:0000259" key="2">
    <source>
        <dbReference type="Pfam" id="PF14028"/>
    </source>
</evidence>
<organism evidence="3 4">
    <name type="scientific">Nonomuraea salmonea</name>
    <dbReference type="NCBI Taxonomy" id="46181"/>
    <lineage>
        <taxon>Bacteria</taxon>
        <taxon>Bacillati</taxon>
        <taxon>Actinomycetota</taxon>
        <taxon>Actinomycetes</taxon>
        <taxon>Streptosporangiales</taxon>
        <taxon>Streptosporangiaceae</taxon>
        <taxon>Nonomuraea</taxon>
    </lineage>
</organism>
<reference evidence="3 4" key="1">
    <citation type="submission" date="2024-09" db="EMBL/GenBank/DDBJ databases">
        <authorList>
            <person name="Sun Q."/>
            <person name="Mori K."/>
        </authorList>
    </citation>
    <scope>NUCLEOTIDE SEQUENCE [LARGE SCALE GENOMIC DNA]</scope>
    <source>
        <strain evidence="3 4">JCM 3324</strain>
    </source>
</reference>